<comment type="caution">
    <text evidence="1">The sequence shown here is derived from an EMBL/GenBank/DDBJ whole genome shotgun (WGS) entry which is preliminary data.</text>
</comment>
<name>A0A3A8PVK4_9BACT</name>
<gene>
    <name evidence="1" type="ORF">D7V93_13480</name>
</gene>
<accession>A0A3A8PVK4</accession>
<evidence type="ECO:0008006" key="3">
    <source>
        <dbReference type="Google" id="ProtNLM"/>
    </source>
</evidence>
<dbReference type="Proteomes" id="UP000272888">
    <property type="component" value="Unassembled WGS sequence"/>
</dbReference>
<sequence length="382" mass="40854">MRPDTSLHTARTAPPGCADVAESQLEGLHAALGWGPPDEGARALLRGFTSTWTQRPRAEGPRFSAVADDGSPYEFSLAFTPGRAELRVLVEAQSESATAPGYWAAGRALTDSLARTLKKERAPLDGVLDLFVPRGPRNFCALWHGLRFTPGRDPDVRLYLDPHARGPGSAPQVVAEVLERLGLGGSRPWVDAVLAGGRLGLGLLALDLGAPSRVKLYFSAPGLTADEVEATVAHAEDAVPGEAREFFRRVLGGDGPHQGPPLRVCFTLDAAKGGRLSRPVTDLTVGTLDDATVAARTRDVLRGHGLDVAAYERCLKVMAPSPEAPGHGLHPVLSFQRDLGEPRVTVYLAPRLYPTGGEDTLARKHALWRAWNSLPSDAQPRP</sequence>
<dbReference type="EMBL" id="RAWB01000116">
    <property type="protein sequence ID" value="RKH60349.1"/>
    <property type="molecule type" value="Genomic_DNA"/>
</dbReference>
<dbReference type="RefSeq" id="WP_120643795.1">
    <property type="nucleotide sequence ID" value="NZ_RAWB01000116.1"/>
</dbReference>
<reference evidence="2" key="1">
    <citation type="submission" date="2018-09" db="EMBL/GenBank/DDBJ databases">
        <authorList>
            <person name="Livingstone P.G."/>
            <person name="Whitworth D.E."/>
        </authorList>
    </citation>
    <scope>NUCLEOTIDE SEQUENCE [LARGE SCALE GENOMIC DNA]</scope>
    <source>
        <strain evidence="2">CA051B</strain>
    </source>
</reference>
<evidence type="ECO:0000313" key="2">
    <source>
        <dbReference type="Proteomes" id="UP000272888"/>
    </source>
</evidence>
<dbReference type="AlphaFoldDB" id="A0A3A8PVK4"/>
<evidence type="ECO:0000313" key="1">
    <source>
        <dbReference type="EMBL" id="RKH60349.1"/>
    </source>
</evidence>
<proteinExistence type="predicted"/>
<keyword evidence="2" id="KW-1185">Reference proteome</keyword>
<organism evidence="1 2">
    <name type="scientific">Corallococcus llansteffanensis</name>
    <dbReference type="NCBI Taxonomy" id="2316731"/>
    <lineage>
        <taxon>Bacteria</taxon>
        <taxon>Pseudomonadati</taxon>
        <taxon>Myxococcota</taxon>
        <taxon>Myxococcia</taxon>
        <taxon>Myxococcales</taxon>
        <taxon>Cystobacterineae</taxon>
        <taxon>Myxococcaceae</taxon>
        <taxon>Corallococcus</taxon>
    </lineage>
</organism>
<protein>
    <recommendedName>
        <fullName evidence="3">Tryptophan dimethylallyltransferase</fullName>
    </recommendedName>
</protein>